<evidence type="ECO:0000256" key="3">
    <source>
        <dbReference type="SAM" id="MobiDB-lite"/>
    </source>
</evidence>
<accession>A0A9W9Z7D8</accession>
<feature type="region of interest" description="Disordered" evidence="3">
    <location>
        <begin position="318"/>
        <end position="369"/>
    </location>
</feature>
<keyword evidence="1" id="KW-0677">Repeat</keyword>
<dbReference type="PANTHER" id="PTHR47936">
    <property type="entry name" value="PPR_LONG DOMAIN-CONTAINING PROTEIN"/>
    <property type="match status" value="1"/>
</dbReference>
<evidence type="ECO:0000313" key="4">
    <source>
        <dbReference type="EMBL" id="KAJ7376372.1"/>
    </source>
</evidence>
<organism evidence="4 5">
    <name type="scientific">Desmophyllum pertusum</name>
    <dbReference type="NCBI Taxonomy" id="174260"/>
    <lineage>
        <taxon>Eukaryota</taxon>
        <taxon>Metazoa</taxon>
        <taxon>Cnidaria</taxon>
        <taxon>Anthozoa</taxon>
        <taxon>Hexacorallia</taxon>
        <taxon>Scleractinia</taxon>
        <taxon>Caryophylliina</taxon>
        <taxon>Caryophylliidae</taxon>
        <taxon>Desmophyllum</taxon>
    </lineage>
</organism>
<dbReference type="NCBIfam" id="TIGR00756">
    <property type="entry name" value="PPR"/>
    <property type="match status" value="2"/>
</dbReference>
<feature type="repeat" description="PPR" evidence="2">
    <location>
        <begin position="89"/>
        <end position="123"/>
    </location>
</feature>
<dbReference type="PANTHER" id="PTHR47936:SF1">
    <property type="entry name" value="PENTATRICOPEPTIDE REPEAT-CONTAINING PROTEIN GUN1, CHLOROPLASTIC"/>
    <property type="match status" value="1"/>
</dbReference>
<dbReference type="PROSITE" id="PS51375">
    <property type="entry name" value="PPR"/>
    <property type="match status" value="1"/>
</dbReference>
<gene>
    <name evidence="4" type="ORF">OS493_034893</name>
</gene>
<dbReference type="AlphaFoldDB" id="A0A9W9Z7D8"/>
<evidence type="ECO:0000256" key="2">
    <source>
        <dbReference type="PROSITE-ProRule" id="PRU00708"/>
    </source>
</evidence>
<sequence length="369" mass="42012">MRRIYQLFNTMSSKGFELTKRAAGAACIAHLATGQYDKAEEIRLIHGPGEPQFKVLYEFMRYYSKHGDVRKTLEVMEDMNKIRKTPAFPAFVYNNLLHAYGFHGDTESQWKVFDEMKQNNVEPNSRTYSKLMQGYLNQNDVNTALKIFQDGKEQDSFIENTTCILLLNCMARSGQTEHFESALEDIVANRLSIPKDNISTDSLLRGLVFCCVHAGKNDLALKLQLEHNVEIKPQIFDKLAENAGLRGEVDAVLNAIEFLKENNVQHSSLYLPLIRGYEHKRDVDSVKAVYNKMLDDGVKIDDRFLLHYNHIMMMSSDASPFDESSSTGSPVKAQTIEDDSDLSSSDDERGDVEETEKDIEDVEELNDLK</sequence>
<dbReference type="Gene3D" id="1.25.40.10">
    <property type="entry name" value="Tetratricopeptide repeat domain"/>
    <property type="match status" value="1"/>
</dbReference>
<dbReference type="EMBL" id="MU826400">
    <property type="protein sequence ID" value="KAJ7376372.1"/>
    <property type="molecule type" value="Genomic_DNA"/>
</dbReference>
<name>A0A9W9Z7D8_9CNID</name>
<reference evidence="4" key="1">
    <citation type="submission" date="2023-01" db="EMBL/GenBank/DDBJ databases">
        <title>Genome assembly of the deep-sea coral Lophelia pertusa.</title>
        <authorList>
            <person name="Herrera S."/>
            <person name="Cordes E."/>
        </authorList>
    </citation>
    <scope>NUCLEOTIDE SEQUENCE</scope>
    <source>
        <strain evidence="4">USNM1676648</strain>
        <tissue evidence="4">Polyp</tissue>
    </source>
</reference>
<keyword evidence="5" id="KW-1185">Reference proteome</keyword>
<proteinExistence type="predicted"/>
<protein>
    <recommendedName>
        <fullName evidence="6">Pentatricopeptide repeat-containing protein</fullName>
    </recommendedName>
</protein>
<dbReference type="OrthoDB" id="185373at2759"/>
<feature type="compositionally biased region" description="Acidic residues" evidence="3">
    <location>
        <begin position="336"/>
        <end position="369"/>
    </location>
</feature>
<evidence type="ECO:0000256" key="1">
    <source>
        <dbReference type="ARBA" id="ARBA00022737"/>
    </source>
</evidence>
<comment type="caution">
    <text evidence="4">The sequence shown here is derived from an EMBL/GenBank/DDBJ whole genome shotgun (WGS) entry which is preliminary data.</text>
</comment>
<dbReference type="Proteomes" id="UP001163046">
    <property type="component" value="Unassembled WGS sequence"/>
</dbReference>
<evidence type="ECO:0000313" key="5">
    <source>
        <dbReference type="Proteomes" id="UP001163046"/>
    </source>
</evidence>
<evidence type="ECO:0008006" key="6">
    <source>
        <dbReference type="Google" id="ProtNLM"/>
    </source>
</evidence>
<dbReference type="InterPro" id="IPR011990">
    <property type="entry name" value="TPR-like_helical_dom_sf"/>
</dbReference>
<dbReference type="Pfam" id="PF01535">
    <property type="entry name" value="PPR"/>
    <property type="match status" value="1"/>
</dbReference>
<dbReference type="Pfam" id="PF13041">
    <property type="entry name" value="PPR_2"/>
    <property type="match status" value="1"/>
</dbReference>
<dbReference type="InterPro" id="IPR002885">
    <property type="entry name" value="PPR_rpt"/>
</dbReference>